<accession>A0ABY1YDB5</accession>
<dbReference type="EMBL" id="SISF01000020">
    <property type="protein sequence ID" value="TBN18479.1"/>
    <property type="molecule type" value="Genomic_DNA"/>
</dbReference>
<evidence type="ECO:0000313" key="1">
    <source>
        <dbReference type="EMBL" id="TBN18479.1"/>
    </source>
</evidence>
<protein>
    <submittedName>
        <fullName evidence="1">Uncharacterized protein</fullName>
    </submittedName>
</protein>
<reference evidence="1 2" key="1">
    <citation type="submission" date="2019-02" db="EMBL/GenBank/DDBJ databases">
        <title>Current taxonomic status of genus Agrobacterium and description of Agrobacterium cavarae sp. nov. isolated from maize roots.</title>
        <authorList>
            <person name="Flores-Felix J.D."/>
            <person name="Menendez E."/>
            <person name="Ramirez-Bahena M.H."/>
            <person name="Garcia-Fraile P."/>
            <person name="Velazquez E."/>
        </authorList>
    </citation>
    <scope>NUCLEOTIDE SEQUENCE [LARGE SCALE GENOMIC DNA]</scope>
    <source>
        <strain evidence="1 2">RZME10</strain>
    </source>
</reference>
<keyword evidence="2" id="KW-1185">Reference proteome</keyword>
<evidence type="ECO:0000313" key="2">
    <source>
        <dbReference type="Proteomes" id="UP000294239"/>
    </source>
</evidence>
<organism evidence="1 2">
    <name type="scientific">Agrobacterium cavarae</name>
    <dbReference type="NCBI Taxonomy" id="2528239"/>
    <lineage>
        <taxon>Bacteria</taxon>
        <taxon>Pseudomonadati</taxon>
        <taxon>Pseudomonadota</taxon>
        <taxon>Alphaproteobacteria</taxon>
        <taxon>Hyphomicrobiales</taxon>
        <taxon>Rhizobiaceae</taxon>
        <taxon>Rhizobium/Agrobacterium group</taxon>
        <taxon>Agrobacterium</taxon>
    </lineage>
</organism>
<gene>
    <name evidence="1" type="ORF">EYC79_01860</name>
</gene>
<sequence>MRPTPDSERSYTLKDVRLPTIEIECIRCEHVDSFERKAAVAKFGASVSFSRLRRRLAMGCDRLCHPDGDLCEMGFRCLSRYADG</sequence>
<comment type="caution">
    <text evidence="1">The sequence shown here is derived from an EMBL/GenBank/DDBJ whole genome shotgun (WGS) entry which is preliminary data.</text>
</comment>
<name>A0ABY1YDB5_9HYPH</name>
<proteinExistence type="predicted"/>
<dbReference type="Proteomes" id="UP000294239">
    <property type="component" value="Unassembled WGS sequence"/>
</dbReference>